<comment type="caution">
    <text evidence="3">The sequence shown here is derived from an EMBL/GenBank/DDBJ whole genome shotgun (WGS) entry which is preliminary data.</text>
</comment>
<keyword evidence="4" id="KW-1185">Reference proteome</keyword>
<name>A0ABX1ETD0_9PROT</name>
<protein>
    <submittedName>
        <fullName evidence="3">Lytic transglycosylase domain-containing protein</fullName>
    </submittedName>
</protein>
<dbReference type="EMBL" id="JAAVTX010000001">
    <property type="protein sequence ID" value="NKE43149.1"/>
    <property type="molecule type" value="Genomic_DNA"/>
</dbReference>
<proteinExistence type="inferred from homology"/>
<reference evidence="3 4" key="1">
    <citation type="submission" date="2020-03" db="EMBL/GenBank/DDBJ databases">
        <title>Roseomonas selenitidurans sp. nov. isolated from soil.</title>
        <authorList>
            <person name="Liu H."/>
        </authorList>
    </citation>
    <scope>NUCLEOTIDE SEQUENCE [LARGE SCALE GENOMIC DNA]</scope>
    <source>
        <strain evidence="3 4">JCM 15073</strain>
    </source>
</reference>
<dbReference type="RefSeq" id="WP_168045939.1">
    <property type="nucleotide sequence ID" value="NZ_JAATJR010000001.1"/>
</dbReference>
<evidence type="ECO:0000313" key="4">
    <source>
        <dbReference type="Proteomes" id="UP000765160"/>
    </source>
</evidence>
<dbReference type="InterPro" id="IPR023346">
    <property type="entry name" value="Lysozyme-like_dom_sf"/>
</dbReference>
<dbReference type="Pfam" id="PF01464">
    <property type="entry name" value="SLT"/>
    <property type="match status" value="1"/>
</dbReference>
<comment type="similarity">
    <text evidence="1">Belongs to the virb1 family.</text>
</comment>
<dbReference type="InterPro" id="IPR008258">
    <property type="entry name" value="Transglycosylase_SLT_dom_1"/>
</dbReference>
<evidence type="ECO:0000256" key="1">
    <source>
        <dbReference type="ARBA" id="ARBA00009387"/>
    </source>
</evidence>
<gene>
    <name evidence="3" type="ORF">HB662_00055</name>
</gene>
<dbReference type="Proteomes" id="UP000765160">
    <property type="component" value="Unassembled WGS sequence"/>
</dbReference>
<sequence length="151" mass="16168">MARNRAAAVAAVAALRAGGVASIDVGCMQINLLHHPDAFADLHEAFDPVANVRYAAAFLSRLRAGLPDWEAAIRRYHSGNAARGDAYRRRVAMAQLGQAWRGGTPAAASIELPGRSLCAPGARLVLVLRGSPDPRIRRRAARMVCLAPPRR</sequence>
<evidence type="ECO:0000259" key="2">
    <source>
        <dbReference type="Pfam" id="PF01464"/>
    </source>
</evidence>
<evidence type="ECO:0000313" key="3">
    <source>
        <dbReference type="EMBL" id="NKE43149.1"/>
    </source>
</evidence>
<accession>A0ABX1ETD0</accession>
<feature type="domain" description="Transglycosylase SLT" evidence="2">
    <location>
        <begin position="23"/>
        <end position="89"/>
    </location>
</feature>
<dbReference type="SUPFAM" id="SSF53955">
    <property type="entry name" value="Lysozyme-like"/>
    <property type="match status" value="1"/>
</dbReference>
<organism evidence="3 4">
    <name type="scientific">Falsiroseomonas frigidaquae</name>
    <dbReference type="NCBI Taxonomy" id="487318"/>
    <lineage>
        <taxon>Bacteria</taxon>
        <taxon>Pseudomonadati</taxon>
        <taxon>Pseudomonadota</taxon>
        <taxon>Alphaproteobacteria</taxon>
        <taxon>Acetobacterales</taxon>
        <taxon>Roseomonadaceae</taxon>
        <taxon>Falsiroseomonas</taxon>
    </lineage>
</organism>